<gene>
    <name evidence="7" type="ORF">K4A83_15710</name>
</gene>
<evidence type="ECO:0000256" key="2">
    <source>
        <dbReference type="ARBA" id="ARBA00022475"/>
    </source>
</evidence>
<feature type="transmembrane region" description="Helical" evidence="6">
    <location>
        <begin position="66"/>
        <end position="87"/>
    </location>
</feature>
<keyword evidence="4 6" id="KW-1133">Transmembrane helix</keyword>
<dbReference type="Proteomes" id="UP001526426">
    <property type="component" value="Unassembled WGS sequence"/>
</dbReference>
<keyword evidence="3 6" id="KW-0812">Transmembrane</keyword>
<evidence type="ECO:0000256" key="1">
    <source>
        <dbReference type="ARBA" id="ARBA00004651"/>
    </source>
</evidence>
<protein>
    <submittedName>
        <fullName evidence="7">Phosphate-starvation-inducible PsiE family protein</fullName>
    </submittedName>
</protein>
<feature type="transmembrane region" description="Helical" evidence="6">
    <location>
        <begin position="99"/>
        <end position="117"/>
    </location>
</feature>
<sequence length="152" mass="17379">MLYFRRLVKLLTTSKENQNFLTFLHQIESLVSKLLALLMVMVIFFAIYELSIFLFTELFVGFSSPFVSQLFKVFGLFLNILIALEILENITAYLQNNAIQLELVIMTSLIAVARKIIIFDIEKKSSGDLIAMSIAVFLLALSYAIVRSNNRK</sequence>
<dbReference type="Pfam" id="PF06146">
    <property type="entry name" value="PsiE"/>
    <property type="match status" value="1"/>
</dbReference>
<comment type="subcellular location">
    <subcellularLocation>
        <location evidence="1">Cell membrane</location>
        <topology evidence="1">Multi-pass membrane protein</topology>
    </subcellularLocation>
</comment>
<feature type="transmembrane region" description="Helical" evidence="6">
    <location>
        <begin position="129"/>
        <end position="146"/>
    </location>
</feature>
<evidence type="ECO:0000313" key="8">
    <source>
        <dbReference type="Proteomes" id="UP001526426"/>
    </source>
</evidence>
<keyword evidence="2" id="KW-1003">Cell membrane</keyword>
<evidence type="ECO:0000313" key="7">
    <source>
        <dbReference type="EMBL" id="MCW6037706.1"/>
    </source>
</evidence>
<keyword evidence="5 6" id="KW-0472">Membrane</keyword>
<accession>A0ABT3L877</accession>
<dbReference type="EMBL" id="JAIHOM010000085">
    <property type="protein sequence ID" value="MCW6037706.1"/>
    <property type="molecule type" value="Genomic_DNA"/>
</dbReference>
<name>A0ABT3L877_9CYAN</name>
<comment type="caution">
    <text evidence="7">The sequence shown here is derived from an EMBL/GenBank/DDBJ whole genome shotgun (WGS) entry which is preliminary data.</text>
</comment>
<dbReference type="InterPro" id="IPR020948">
    <property type="entry name" value="P_starv_induced_PsiE-like"/>
</dbReference>
<evidence type="ECO:0000256" key="5">
    <source>
        <dbReference type="ARBA" id="ARBA00023136"/>
    </source>
</evidence>
<reference evidence="7 8" key="1">
    <citation type="submission" date="2021-08" db="EMBL/GenBank/DDBJ databases">
        <title>Draft genome sequence of Spirulina subsalsa with high tolerance to salinity and hype-accumulation of phycocyanin.</title>
        <authorList>
            <person name="Pei H."/>
            <person name="Jiang L."/>
        </authorList>
    </citation>
    <scope>NUCLEOTIDE SEQUENCE [LARGE SCALE GENOMIC DNA]</scope>
    <source>
        <strain evidence="7 8">FACHB-351</strain>
    </source>
</reference>
<feature type="transmembrane region" description="Helical" evidence="6">
    <location>
        <begin position="34"/>
        <end position="54"/>
    </location>
</feature>
<evidence type="ECO:0000256" key="6">
    <source>
        <dbReference type="SAM" id="Phobius"/>
    </source>
</evidence>
<proteinExistence type="predicted"/>
<keyword evidence="8" id="KW-1185">Reference proteome</keyword>
<organism evidence="7 8">
    <name type="scientific">Spirulina subsalsa FACHB-351</name>
    <dbReference type="NCBI Taxonomy" id="234711"/>
    <lineage>
        <taxon>Bacteria</taxon>
        <taxon>Bacillati</taxon>
        <taxon>Cyanobacteriota</taxon>
        <taxon>Cyanophyceae</taxon>
        <taxon>Spirulinales</taxon>
        <taxon>Spirulinaceae</taxon>
        <taxon>Spirulina</taxon>
    </lineage>
</organism>
<evidence type="ECO:0000256" key="4">
    <source>
        <dbReference type="ARBA" id="ARBA00022989"/>
    </source>
</evidence>
<evidence type="ECO:0000256" key="3">
    <source>
        <dbReference type="ARBA" id="ARBA00022692"/>
    </source>
</evidence>